<proteinExistence type="predicted"/>
<dbReference type="RefSeq" id="WP_102994414.1">
    <property type="nucleotide sequence ID" value="NZ_CP025938.1"/>
</dbReference>
<evidence type="ECO:0000313" key="2">
    <source>
        <dbReference type="Proteomes" id="UP000236592"/>
    </source>
</evidence>
<dbReference type="OrthoDB" id="1524444at2"/>
<dbReference type="PROSITE" id="PS51257">
    <property type="entry name" value="PROKAR_LIPOPROTEIN"/>
    <property type="match status" value="1"/>
</dbReference>
<accession>A0A2I7SEG9</accession>
<sequence>MKRIITLLCLTILFISCEGERGPVGPEGPPGVDGLLGLAFEIEITFNQSNNFEHIEDYGFDVYPSDVVLTYISWETDNGTEIWRLLPQTTFLQNSAVLTYNFDFTQNDVRIFLDSNGTFNLVDLTPEWTDNQVFRVVVVPADFVSDIDTSNLDAVMKATNIEHFKSL</sequence>
<gene>
    <name evidence="1" type="ORF">C1A40_01900</name>
</gene>
<reference evidence="2" key="1">
    <citation type="submission" date="2018-01" db="EMBL/GenBank/DDBJ databases">
        <title>Complete genome of Tamlana sp. UJ94.</title>
        <authorList>
            <person name="Jung J."/>
            <person name="Chung D."/>
            <person name="Bae S.S."/>
            <person name="Baek K."/>
        </authorList>
    </citation>
    <scope>NUCLEOTIDE SEQUENCE [LARGE SCALE GENOMIC DNA]</scope>
    <source>
        <strain evidence="2">UJ94</strain>
    </source>
</reference>
<dbReference type="AlphaFoldDB" id="A0A2I7SEG9"/>
<evidence type="ECO:0008006" key="3">
    <source>
        <dbReference type="Google" id="ProtNLM"/>
    </source>
</evidence>
<keyword evidence="2" id="KW-1185">Reference proteome</keyword>
<dbReference type="KEGG" id="taj:C1A40_01900"/>
<name>A0A2I7SEG9_9FLAO</name>
<evidence type="ECO:0000313" key="1">
    <source>
        <dbReference type="EMBL" id="AUS04301.1"/>
    </source>
</evidence>
<organism evidence="1 2">
    <name type="scientific">Pseudotamlana carrageenivorans</name>
    <dbReference type="NCBI Taxonomy" id="2069432"/>
    <lineage>
        <taxon>Bacteria</taxon>
        <taxon>Pseudomonadati</taxon>
        <taxon>Bacteroidota</taxon>
        <taxon>Flavobacteriia</taxon>
        <taxon>Flavobacteriales</taxon>
        <taxon>Flavobacteriaceae</taxon>
        <taxon>Pseudotamlana</taxon>
    </lineage>
</organism>
<dbReference type="Proteomes" id="UP000236592">
    <property type="component" value="Chromosome"/>
</dbReference>
<dbReference type="EMBL" id="CP025938">
    <property type="protein sequence ID" value="AUS04301.1"/>
    <property type="molecule type" value="Genomic_DNA"/>
</dbReference>
<protein>
    <recommendedName>
        <fullName evidence="3">Dihydrolipoamide dehydrogenase</fullName>
    </recommendedName>
</protein>